<dbReference type="InterPro" id="IPR025319">
    <property type="entry name" value="DUF4224"/>
</dbReference>
<keyword evidence="3" id="KW-1185">Reference proteome</keyword>
<dbReference type="RefSeq" id="WP_045044203.1">
    <property type="nucleotide sequence ID" value="NZ_JZSP01000001.1"/>
</dbReference>
<dbReference type="Proteomes" id="UP000240728">
    <property type="component" value="Unassembled WGS sequence"/>
</dbReference>
<accession>A0AAX0YWN6</accession>
<evidence type="ECO:0000313" key="2">
    <source>
        <dbReference type="EMBL" id="PSX45420.1"/>
    </source>
</evidence>
<name>A0AAX0YWN6_9GAMM</name>
<protein>
    <submittedName>
        <fullName evidence="2">DUF4224 domain-containing protein</fullName>
    </submittedName>
</protein>
<reference evidence="2 3" key="1">
    <citation type="submission" date="2018-01" db="EMBL/GenBank/DDBJ databases">
        <title>Whole genome sequencing of Histamine producing bacteria.</title>
        <authorList>
            <person name="Butler K."/>
        </authorList>
    </citation>
    <scope>NUCLEOTIDE SEQUENCE [LARGE SCALE GENOMIC DNA]</scope>
    <source>
        <strain evidence="2 3">A1-4</strain>
    </source>
</reference>
<comment type="caution">
    <text evidence="2">The sequence shown here is derived from an EMBL/GenBank/DDBJ whole genome shotgun (WGS) entry which is preliminary data.</text>
</comment>
<dbReference type="AlphaFoldDB" id="A0AAX0YWN6"/>
<evidence type="ECO:0000313" key="3">
    <source>
        <dbReference type="Proteomes" id="UP000240728"/>
    </source>
</evidence>
<sequence length="69" mass="7816">MQNLIITSPELVELTGYSRAADQASCLRSHGIFYVEGKDGRIRTTWYHINHPASHRNNNNDGFNLEALT</sequence>
<proteinExistence type="predicted"/>
<gene>
    <name evidence="2" type="ORF">C0W53_09355</name>
</gene>
<organism evidence="2 3">
    <name type="scientific">Photobacterium kishitanii</name>
    <dbReference type="NCBI Taxonomy" id="318456"/>
    <lineage>
        <taxon>Bacteria</taxon>
        <taxon>Pseudomonadati</taxon>
        <taxon>Pseudomonadota</taxon>
        <taxon>Gammaproteobacteria</taxon>
        <taxon>Vibrionales</taxon>
        <taxon>Vibrionaceae</taxon>
        <taxon>Photobacterium</taxon>
    </lineage>
</organism>
<evidence type="ECO:0000259" key="1">
    <source>
        <dbReference type="Pfam" id="PF13986"/>
    </source>
</evidence>
<dbReference type="Pfam" id="PF13986">
    <property type="entry name" value="DUF4224"/>
    <property type="match status" value="1"/>
</dbReference>
<dbReference type="EMBL" id="PYOZ01000004">
    <property type="protein sequence ID" value="PSX45420.1"/>
    <property type="molecule type" value="Genomic_DNA"/>
</dbReference>
<feature type="domain" description="DUF4224" evidence="1">
    <location>
        <begin position="5"/>
        <end position="49"/>
    </location>
</feature>